<name>A0A9X2JJK1_9BACT</name>
<dbReference type="EMBL" id="JAMXLR010000077">
    <property type="protein sequence ID" value="MCO6046828.1"/>
    <property type="molecule type" value="Genomic_DNA"/>
</dbReference>
<accession>A0A9X2JJK1</accession>
<keyword evidence="2" id="KW-1185">Reference proteome</keyword>
<proteinExistence type="predicted"/>
<dbReference type="AlphaFoldDB" id="A0A9X2JJK1"/>
<dbReference type="Pfam" id="PF13366">
    <property type="entry name" value="PDDEXK_3"/>
    <property type="match status" value="1"/>
</dbReference>
<protein>
    <submittedName>
        <fullName evidence="1">GxxExxY protein</fullName>
    </submittedName>
</protein>
<sequence>MKKFDADQRGLERMNTDFYEGNAMSKDLIHSELTEKIISAFYEVYNTLGHGFLEKVYENAMVTALRKRGLTVQQQRPIEVRFDGQVVGEYFADLYINELIIIEIKISEAIGDAHKSQLLNYLAATGTELGILFNFGPQPSFTRKVMTRFESMAAESFNPRTSA</sequence>
<reference evidence="1" key="1">
    <citation type="submission" date="2022-06" db="EMBL/GenBank/DDBJ databases">
        <title>Aeoliella straminimaris, a novel planctomycete from sediments.</title>
        <authorList>
            <person name="Vitorino I.R."/>
            <person name="Lage O.M."/>
        </authorList>
    </citation>
    <scope>NUCLEOTIDE SEQUENCE</scope>
    <source>
        <strain evidence="1">ICT_H6.2</strain>
    </source>
</reference>
<comment type="caution">
    <text evidence="1">The sequence shown here is derived from an EMBL/GenBank/DDBJ whole genome shotgun (WGS) entry which is preliminary data.</text>
</comment>
<evidence type="ECO:0000313" key="1">
    <source>
        <dbReference type="EMBL" id="MCO6046828.1"/>
    </source>
</evidence>
<dbReference type="RefSeq" id="WP_252854939.1">
    <property type="nucleotide sequence ID" value="NZ_JAMXLR010000077.1"/>
</dbReference>
<organism evidence="1 2">
    <name type="scientific">Aeoliella straminimaris</name>
    <dbReference type="NCBI Taxonomy" id="2954799"/>
    <lineage>
        <taxon>Bacteria</taxon>
        <taxon>Pseudomonadati</taxon>
        <taxon>Planctomycetota</taxon>
        <taxon>Planctomycetia</taxon>
        <taxon>Pirellulales</taxon>
        <taxon>Lacipirellulaceae</taxon>
        <taxon>Aeoliella</taxon>
    </lineage>
</organism>
<dbReference type="Proteomes" id="UP001155241">
    <property type="component" value="Unassembled WGS sequence"/>
</dbReference>
<evidence type="ECO:0000313" key="2">
    <source>
        <dbReference type="Proteomes" id="UP001155241"/>
    </source>
</evidence>
<gene>
    <name evidence="1" type="ORF">NG895_23260</name>
</gene>
<dbReference type="NCBIfam" id="TIGR04256">
    <property type="entry name" value="GxxExxY"/>
    <property type="match status" value="1"/>
</dbReference>
<dbReference type="InterPro" id="IPR026350">
    <property type="entry name" value="GxxExxY"/>
</dbReference>